<sequence>MFYLKLSLKELLLQSLVVSLSITIYYTPPFEVFLKINLGVTTFPVILGPVEMSVLGVIRLVAANQYITEIAKQHSRIEILNTEQMVIDNITVDIIIDQKVVTSSAYAIEEKVGLNVIF</sequence>
<name>A0A5J4U1H4_9EUKA</name>
<dbReference type="Proteomes" id="UP000324800">
    <property type="component" value="Unassembled WGS sequence"/>
</dbReference>
<protein>
    <submittedName>
        <fullName evidence="1">Uncharacterized protein</fullName>
    </submittedName>
</protein>
<dbReference type="AlphaFoldDB" id="A0A5J4U1H4"/>
<proteinExistence type="predicted"/>
<gene>
    <name evidence="1" type="ORF">EZS28_040264</name>
</gene>
<evidence type="ECO:0000313" key="2">
    <source>
        <dbReference type="Proteomes" id="UP000324800"/>
    </source>
</evidence>
<organism evidence="1 2">
    <name type="scientific">Streblomastix strix</name>
    <dbReference type="NCBI Taxonomy" id="222440"/>
    <lineage>
        <taxon>Eukaryota</taxon>
        <taxon>Metamonada</taxon>
        <taxon>Preaxostyla</taxon>
        <taxon>Oxymonadida</taxon>
        <taxon>Streblomastigidae</taxon>
        <taxon>Streblomastix</taxon>
    </lineage>
</organism>
<accession>A0A5J4U1H4</accession>
<evidence type="ECO:0000313" key="1">
    <source>
        <dbReference type="EMBL" id="KAA6364208.1"/>
    </source>
</evidence>
<comment type="caution">
    <text evidence="1">The sequence shown here is derived from an EMBL/GenBank/DDBJ whole genome shotgun (WGS) entry which is preliminary data.</text>
</comment>
<dbReference type="EMBL" id="SNRW01021938">
    <property type="protein sequence ID" value="KAA6364208.1"/>
    <property type="molecule type" value="Genomic_DNA"/>
</dbReference>
<reference evidence="1 2" key="1">
    <citation type="submission" date="2019-03" db="EMBL/GenBank/DDBJ databases">
        <title>Single cell metagenomics reveals metabolic interactions within the superorganism composed of flagellate Streblomastix strix and complex community of Bacteroidetes bacteria on its surface.</title>
        <authorList>
            <person name="Treitli S.C."/>
            <person name="Kolisko M."/>
            <person name="Husnik F."/>
            <person name="Keeling P."/>
            <person name="Hampl V."/>
        </authorList>
    </citation>
    <scope>NUCLEOTIDE SEQUENCE [LARGE SCALE GENOMIC DNA]</scope>
    <source>
        <strain evidence="1">ST1C</strain>
    </source>
</reference>